<dbReference type="InterPro" id="IPR003004">
    <property type="entry name" value="GspF/PilC"/>
</dbReference>
<dbReference type="RefSeq" id="WP_353574734.1">
    <property type="nucleotide sequence ID" value="NZ_JBETME010000021.1"/>
</dbReference>
<comment type="subcellular location">
    <subcellularLocation>
        <location evidence="1">Cell membrane</location>
        <topology evidence="1">Multi-pass membrane protein</topology>
    </subcellularLocation>
</comment>
<feature type="domain" description="Type II secretion system protein GspF" evidence="8">
    <location>
        <begin position="69"/>
        <end position="191"/>
    </location>
</feature>
<gene>
    <name evidence="9" type="ORF">ABVB70_26320</name>
</gene>
<comment type="similarity">
    <text evidence="2">Belongs to the GSP F family.</text>
</comment>
<dbReference type="PRINTS" id="PR00812">
    <property type="entry name" value="BCTERIALGSPF"/>
</dbReference>
<reference evidence="9 10" key="1">
    <citation type="submission" date="2024-06" db="EMBL/GenBank/DDBJ databases">
        <title>Genome sequencing of Agrobacterium spp. from tobacco in Serbia.</title>
        <authorList>
            <person name="Ilicic R.J."/>
            <person name="Studholme D.J."/>
            <person name="Jelusic A."/>
            <person name="Barac G."/>
            <person name="Bagi F."/>
            <person name="Popovic Milovanovic T."/>
        </authorList>
    </citation>
    <scope>NUCLEOTIDE SEQUENCE [LARGE SCALE GENOMIC DNA]</scope>
    <source>
        <strain evidence="9 10">DA1</strain>
    </source>
</reference>
<evidence type="ECO:0000313" key="9">
    <source>
        <dbReference type="EMBL" id="MES4993811.1"/>
    </source>
</evidence>
<dbReference type="InterPro" id="IPR018076">
    <property type="entry name" value="T2SS_GspF_dom"/>
</dbReference>
<dbReference type="Pfam" id="PF00482">
    <property type="entry name" value="T2SSF"/>
    <property type="match status" value="2"/>
</dbReference>
<keyword evidence="6 7" id="KW-0472">Membrane</keyword>
<evidence type="ECO:0000256" key="7">
    <source>
        <dbReference type="SAM" id="Phobius"/>
    </source>
</evidence>
<name>A0ABD5LPJ4_AGRRD</name>
<evidence type="ECO:0000256" key="5">
    <source>
        <dbReference type="ARBA" id="ARBA00022989"/>
    </source>
</evidence>
<dbReference type="PANTHER" id="PTHR30012">
    <property type="entry name" value="GENERAL SECRETION PATHWAY PROTEIN"/>
    <property type="match status" value="1"/>
</dbReference>
<comment type="caution">
    <text evidence="9">The sequence shown here is derived from an EMBL/GenBank/DDBJ whole genome shotgun (WGS) entry which is preliminary data.</text>
</comment>
<feature type="transmembrane region" description="Helical" evidence="7">
    <location>
        <begin position="367"/>
        <end position="395"/>
    </location>
</feature>
<dbReference type="AlphaFoldDB" id="A0ABD5LPJ4"/>
<evidence type="ECO:0000256" key="3">
    <source>
        <dbReference type="ARBA" id="ARBA00022475"/>
    </source>
</evidence>
<keyword evidence="4 7" id="KW-0812">Transmembrane</keyword>
<keyword evidence="3" id="KW-1003">Cell membrane</keyword>
<feature type="transmembrane region" description="Helical" evidence="7">
    <location>
        <begin position="167"/>
        <end position="190"/>
    </location>
</feature>
<evidence type="ECO:0000256" key="2">
    <source>
        <dbReference type="ARBA" id="ARBA00005745"/>
    </source>
</evidence>
<proteinExistence type="inferred from homology"/>
<protein>
    <submittedName>
        <fullName evidence="9">Type II secretion system F family protein</fullName>
    </submittedName>
</protein>
<evidence type="ECO:0000256" key="4">
    <source>
        <dbReference type="ARBA" id="ARBA00022692"/>
    </source>
</evidence>
<dbReference type="Gene3D" id="1.20.81.30">
    <property type="entry name" value="Type II secretion system (T2SS), domain F"/>
    <property type="match status" value="2"/>
</dbReference>
<organism evidence="9 10">
    <name type="scientific">Agrobacterium radiobacter</name>
    <dbReference type="NCBI Taxonomy" id="362"/>
    <lineage>
        <taxon>Bacteria</taxon>
        <taxon>Pseudomonadati</taxon>
        <taxon>Pseudomonadota</taxon>
        <taxon>Alphaproteobacteria</taxon>
        <taxon>Hyphomicrobiales</taxon>
        <taxon>Rhizobiaceae</taxon>
        <taxon>Rhizobium/Agrobacterium group</taxon>
        <taxon>Agrobacterium</taxon>
        <taxon>Agrobacterium tumefaciens complex</taxon>
    </lineage>
</organism>
<evidence type="ECO:0000259" key="8">
    <source>
        <dbReference type="Pfam" id="PF00482"/>
    </source>
</evidence>
<dbReference type="Proteomes" id="UP001438189">
    <property type="component" value="Unassembled WGS sequence"/>
</dbReference>
<evidence type="ECO:0000256" key="1">
    <source>
        <dbReference type="ARBA" id="ARBA00004651"/>
    </source>
</evidence>
<feature type="transmembrane region" description="Helical" evidence="7">
    <location>
        <begin position="222"/>
        <end position="239"/>
    </location>
</feature>
<accession>A0ABD5LPJ4</accession>
<keyword evidence="5 7" id="KW-1133">Transmembrane helix</keyword>
<sequence length="403" mass="43441">MPSFAYTAFNNDGRQIKGAVDALDLADARRKLKSGGLFIANLGPVEATSHSKWSKLSRGFHARLSITRFFTDLSVLMNAGLGIDQGLRAMLEVASHATDKRMIGNILDQLSSGATAADALSHLPDTPEEIVALIASGERSARLSHVVKVVAADLERRQTHRKQLIDAAVYPLFLLIMLVVALGIVTFVLVPTLEPIFESTGRDLPFLVAVLSGLRQTLSDPLVFLTILTILCAVFLIGVSKPAARKRTLDAVLLRMPLLGRAIRLSALERYLRSLALLLENSVPLPEALSLSARCCPAASFRERLLSVHEVVVSGKRLPEALMSTGLFHHSVISLVAIGDGVNKLPAVLENASWILRAEAQRLTDRLLALFTPVITILLGAIVGGLIVSVMTALLNINELGVQ</sequence>
<feature type="domain" description="Type II secretion system protein GspF" evidence="8">
    <location>
        <begin position="271"/>
        <end position="392"/>
    </location>
</feature>
<dbReference type="PANTHER" id="PTHR30012:SF0">
    <property type="entry name" value="TYPE II SECRETION SYSTEM PROTEIN F-RELATED"/>
    <property type="match status" value="1"/>
</dbReference>
<dbReference type="EMBL" id="JBETME010000021">
    <property type="protein sequence ID" value="MES4993811.1"/>
    <property type="molecule type" value="Genomic_DNA"/>
</dbReference>
<evidence type="ECO:0000256" key="6">
    <source>
        <dbReference type="ARBA" id="ARBA00023136"/>
    </source>
</evidence>
<evidence type="ECO:0000313" key="10">
    <source>
        <dbReference type="Proteomes" id="UP001438189"/>
    </source>
</evidence>
<dbReference type="GO" id="GO:0005886">
    <property type="term" value="C:plasma membrane"/>
    <property type="evidence" value="ECO:0007669"/>
    <property type="project" value="UniProtKB-SubCell"/>
</dbReference>
<dbReference type="InterPro" id="IPR042094">
    <property type="entry name" value="T2SS_GspF_sf"/>
</dbReference>